<proteinExistence type="predicted"/>
<protein>
    <submittedName>
        <fullName evidence="2">Three-Cys-motif partner protein</fullName>
    </submittedName>
</protein>
<reference evidence="3" key="1">
    <citation type="submission" date="2016-10" db="EMBL/GenBank/DDBJ databases">
        <authorList>
            <person name="Varghese N."/>
            <person name="Submissions S."/>
        </authorList>
    </citation>
    <scope>NUCLEOTIDE SEQUENCE [LARGE SCALE GENOMIC DNA]</scope>
    <source>
        <strain evidence="3">ATCC 23835</strain>
    </source>
</reference>
<name>A0A1H1ZEV6_9PSED</name>
<dbReference type="RefSeq" id="WP_090209901.1">
    <property type="nucleotide sequence ID" value="NZ_LT629777.1"/>
</dbReference>
<sequence length="410" mass="46943">MVGKIYTWEEGATLSEHSRKKHQILREYFYNYVMTRCRSPQVRKFRLAVVDGFSGAGRYNCGAAGSPIIFVEELSRAITAINVKRALDKMPLVEIECSLILNDAEAEAIKILKTNLAPVLLEYAHPNPNLRINIHYFCELFENIYPTVKGLIRTERYKSIIFNLDQCGHSHVATETLIDMMALNESVEVFYTFMIEALVAFLKKNDPEALRTQLSYLQLTSADFEALVQHTSRREWLGTAERIVFSSFQKCARFVSPFSINNPGGWRYWLIHLANSHRARQVYNDILHQDVETQAHYGRAGLNMLAHDPNEGKTLYLFNASAREQANEELLEDIPKFLHDSTPTVQVKDFYEKIYNNTPAHSDDINSALLGSNEIVIKTPNGGVRRKASQIHTSDIITFKLQRSFFFPKI</sequence>
<dbReference type="InterPro" id="IPR054339">
    <property type="entry name" value="GMT_wHTH"/>
</dbReference>
<dbReference type="NCBIfam" id="TIGR04474">
    <property type="entry name" value="tcm_partner"/>
    <property type="match status" value="1"/>
</dbReference>
<feature type="domain" description="GMT-like wHTH" evidence="1">
    <location>
        <begin position="308"/>
        <end position="381"/>
    </location>
</feature>
<evidence type="ECO:0000259" key="1">
    <source>
        <dbReference type="Pfam" id="PF22560"/>
    </source>
</evidence>
<organism evidence="2 3">
    <name type="scientific">Pseudomonas asplenii</name>
    <dbReference type="NCBI Taxonomy" id="53407"/>
    <lineage>
        <taxon>Bacteria</taxon>
        <taxon>Pseudomonadati</taxon>
        <taxon>Pseudomonadota</taxon>
        <taxon>Gammaproteobacteria</taxon>
        <taxon>Pseudomonadales</taxon>
        <taxon>Pseudomonadaceae</taxon>
        <taxon>Pseudomonas</taxon>
    </lineage>
</organism>
<dbReference type="Pfam" id="PF22560">
    <property type="entry name" value="GMT-wHTH"/>
    <property type="match status" value="1"/>
</dbReference>
<gene>
    <name evidence="2" type="ORF">SAMN05216598_5034</name>
</gene>
<evidence type="ECO:0000313" key="2">
    <source>
        <dbReference type="EMBL" id="SDT32254.1"/>
    </source>
</evidence>
<dbReference type="EMBL" id="LT629777">
    <property type="protein sequence ID" value="SDT32254.1"/>
    <property type="molecule type" value="Genomic_DNA"/>
</dbReference>
<evidence type="ECO:0000313" key="3">
    <source>
        <dbReference type="Proteomes" id="UP000199524"/>
    </source>
</evidence>
<dbReference type="GeneID" id="300209893"/>
<keyword evidence="3" id="KW-1185">Reference proteome</keyword>
<dbReference type="Proteomes" id="UP000199524">
    <property type="component" value="Chromosome I"/>
</dbReference>
<dbReference type="InterPro" id="IPR031009">
    <property type="entry name" value="Tcm_partner"/>
</dbReference>
<accession>A0A1H1ZEV6</accession>
<dbReference type="AlphaFoldDB" id="A0A1H1ZEV6"/>